<gene>
    <name evidence="2" type="ORF">C2E20_5393</name>
</gene>
<name>A0A2P6VB20_9CHLO</name>
<proteinExistence type="predicted"/>
<feature type="compositionally biased region" description="Acidic residues" evidence="1">
    <location>
        <begin position="471"/>
        <end position="480"/>
    </location>
</feature>
<evidence type="ECO:0000256" key="1">
    <source>
        <dbReference type="SAM" id="MobiDB-lite"/>
    </source>
</evidence>
<dbReference type="SUPFAM" id="SSF57184">
    <property type="entry name" value="Growth factor receptor domain"/>
    <property type="match status" value="1"/>
</dbReference>
<evidence type="ECO:0000313" key="3">
    <source>
        <dbReference type="Proteomes" id="UP000239649"/>
    </source>
</evidence>
<feature type="region of interest" description="Disordered" evidence="1">
    <location>
        <begin position="573"/>
        <end position="608"/>
    </location>
</feature>
<sequence length="725" mass="75656">MPSGACRWAIPAFSSTLTAAHDCSWSEPHPLYPGDELQRLTCSEKSGCNADGHCAVCPVHTGRVGTKCLSCADKLCASCPRDPAVCRRCLPGYRLVQGECVKCKGTVSPFKFSCAKCSRRRTCKACRPGYGRDADDECRRCTATRAPDDALPTGIPCTDCFADFEKCKACRSPLDASTGQRMNVYAPSSGQCSLCPVGCHTAPGACDGTTGVCTACSRGFGFNATRKTCVPCKGNPPLPQPPTCLDCDILSACLSDSLACSGIDVSTPLALKWYNDSIPAELGARIPARGAAGQAALCVLVGNTRSLWEPFLEACASEGLLAGDNPLEAYLDGRVGAALAACVPNLRRRIYWSHRRTDELEGGPEGKSEHVAMQRMAHHAGLAYLDESSHLCMHPRFGPWFSLRCVIIFDDIAYDAPKPEEPRNPLPLATQQYVRMALHSAVHNTSRKYHVPEVDVEAAEAVLAETSMEPVLEEGSDSEAEQAGKHHRRGSARLPGSSTRSTVGSEAPLPSGGSTPACSSAASSGCSSPRSGVDAAAAPLAPAPAGPEGVAATAAARPTAASLTAAGPGRPCAPGAAAAGHAHSSSAGGFGSPGSSASRRSSLEREGRPSMRAVAANWRAWLAVRDAPCPGHPWRYSEEQITYHYTRDRSILLKALLRRNLGLGPGTPPQLNASGLLDPALVSYHGATMLAHKKCAAAEAAAVAAVAAAAAEREPSEASAVTAAS</sequence>
<keyword evidence="3" id="KW-1185">Reference proteome</keyword>
<comment type="caution">
    <text evidence="2">The sequence shown here is derived from an EMBL/GenBank/DDBJ whole genome shotgun (WGS) entry which is preliminary data.</text>
</comment>
<reference evidence="2 3" key="1">
    <citation type="journal article" date="2018" name="Plant J.">
        <title>Genome sequences of Chlorella sorokiniana UTEX 1602 and Micractinium conductrix SAG 241.80: implications to maltose excretion by a green alga.</title>
        <authorList>
            <person name="Arriola M.B."/>
            <person name="Velmurugan N."/>
            <person name="Zhang Y."/>
            <person name="Plunkett M.H."/>
            <person name="Hondzo H."/>
            <person name="Barney B.M."/>
        </authorList>
    </citation>
    <scope>NUCLEOTIDE SEQUENCE [LARGE SCALE GENOMIC DNA]</scope>
    <source>
        <strain evidence="2 3">SAG 241.80</strain>
    </source>
</reference>
<dbReference type="Proteomes" id="UP000239649">
    <property type="component" value="Unassembled WGS sequence"/>
</dbReference>
<evidence type="ECO:0008006" key="4">
    <source>
        <dbReference type="Google" id="ProtNLM"/>
    </source>
</evidence>
<accession>A0A2P6VB20</accession>
<evidence type="ECO:0000313" key="2">
    <source>
        <dbReference type="EMBL" id="PSC71268.1"/>
    </source>
</evidence>
<dbReference type="InterPro" id="IPR009030">
    <property type="entry name" value="Growth_fac_rcpt_cys_sf"/>
</dbReference>
<dbReference type="AlphaFoldDB" id="A0A2P6VB20"/>
<feature type="region of interest" description="Disordered" evidence="1">
    <location>
        <begin position="467"/>
        <end position="552"/>
    </location>
</feature>
<protein>
    <recommendedName>
        <fullName evidence="4">Cyanocobalamin reductase (cyanide-eliminating)</fullName>
    </recommendedName>
</protein>
<organism evidence="2 3">
    <name type="scientific">Micractinium conductrix</name>
    <dbReference type="NCBI Taxonomy" id="554055"/>
    <lineage>
        <taxon>Eukaryota</taxon>
        <taxon>Viridiplantae</taxon>
        <taxon>Chlorophyta</taxon>
        <taxon>core chlorophytes</taxon>
        <taxon>Trebouxiophyceae</taxon>
        <taxon>Chlorellales</taxon>
        <taxon>Chlorellaceae</taxon>
        <taxon>Chlorella clade</taxon>
        <taxon>Micractinium</taxon>
    </lineage>
</organism>
<dbReference type="OrthoDB" id="409189at2759"/>
<feature type="compositionally biased region" description="Low complexity" evidence="1">
    <location>
        <begin position="573"/>
        <end position="600"/>
    </location>
</feature>
<dbReference type="EMBL" id="LHPF02000015">
    <property type="protein sequence ID" value="PSC71268.1"/>
    <property type="molecule type" value="Genomic_DNA"/>
</dbReference>
<feature type="compositionally biased region" description="Low complexity" evidence="1">
    <location>
        <begin position="510"/>
        <end position="540"/>
    </location>
</feature>